<dbReference type="KEGG" id="bbig:BBBOND_0304360"/>
<reference evidence="3" key="1">
    <citation type="journal article" date="2014" name="Nucleic Acids Res.">
        <title>The evolutionary dynamics of variant antigen genes in Babesia reveal a history of genomic innovation underlying host-parasite interaction.</title>
        <authorList>
            <person name="Jackson A.P."/>
            <person name="Otto T.D."/>
            <person name="Darby A."/>
            <person name="Ramaprasad A."/>
            <person name="Xia D."/>
            <person name="Echaide I.E."/>
            <person name="Farber M."/>
            <person name="Gahlot S."/>
            <person name="Gamble J."/>
            <person name="Gupta D."/>
            <person name="Gupta Y."/>
            <person name="Jackson L."/>
            <person name="Malandrin L."/>
            <person name="Malas T.B."/>
            <person name="Moussa E."/>
            <person name="Nair M."/>
            <person name="Reid A.J."/>
            <person name="Sanders M."/>
            <person name="Sharma J."/>
            <person name="Tracey A."/>
            <person name="Quail M.A."/>
            <person name="Weir W."/>
            <person name="Wastling J.M."/>
            <person name="Hall N."/>
            <person name="Willadsen P."/>
            <person name="Lingelbach K."/>
            <person name="Shiels B."/>
            <person name="Tait A."/>
            <person name="Berriman M."/>
            <person name="Allred D.R."/>
            <person name="Pain A."/>
        </authorList>
    </citation>
    <scope>NUCLEOTIDE SEQUENCE [LARGE SCALE GENOMIC DNA]</scope>
    <source>
        <strain evidence="3">Bond</strain>
    </source>
</reference>
<feature type="compositionally biased region" description="Basic and acidic residues" evidence="1">
    <location>
        <begin position="212"/>
        <end position="235"/>
    </location>
</feature>
<keyword evidence="3" id="KW-1185">Reference proteome</keyword>
<evidence type="ECO:0000313" key="2">
    <source>
        <dbReference type="EMBL" id="CDR96532.1"/>
    </source>
</evidence>
<name>A0A061D973_BABBI</name>
<evidence type="ECO:0000256" key="1">
    <source>
        <dbReference type="SAM" id="MobiDB-lite"/>
    </source>
</evidence>
<evidence type="ECO:0000313" key="3">
    <source>
        <dbReference type="Proteomes" id="UP000033188"/>
    </source>
</evidence>
<dbReference type="Proteomes" id="UP000033188">
    <property type="component" value="Chromosome 3"/>
</dbReference>
<dbReference type="OrthoDB" id="366455at2759"/>
<feature type="compositionally biased region" description="Polar residues" evidence="1">
    <location>
        <begin position="192"/>
        <end position="203"/>
    </location>
</feature>
<protein>
    <submittedName>
        <fullName evidence="2">Uncharacterized protein</fullName>
    </submittedName>
</protein>
<organism evidence="2 3">
    <name type="scientific">Babesia bigemina</name>
    <dbReference type="NCBI Taxonomy" id="5866"/>
    <lineage>
        <taxon>Eukaryota</taxon>
        <taxon>Sar</taxon>
        <taxon>Alveolata</taxon>
        <taxon>Apicomplexa</taxon>
        <taxon>Aconoidasida</taxon>
        <taxon>Piroplasmida</taxon>
        <taxon>Babesiidae</taxon>
        <taxon>Babesia</taxon>
    </lineage>
</organism>
<proteinExistence type="predicted"/>
<dbReference type="EMBL" id="LK391709">
    <property type="protein sequence ID" value="CDR96532.1"/>
    <property type="molecule type" value="Genomic_DNA"/>
</dbReference>
<feature type="region of interest" description="Disordered" evidence="1">
    <location>
        <begin position="171"/>
        <end position="258"/>
    </location>
</feature>
<dbReference type="AlphaFoldDB" id="A0A061D973"/>
<gene>
    <name evidence="2" type="ORF">BBBOND_0304360</name>
</gene>
<dbReference type="RefSeq" id="XP_012768718.1">
    <property type="nucleotide sequence ID" value="XM_012913264.1"/>
</dbReference>
<dbReference type="GeneID" id="24565073"/>
<accession>A0A061D973</accession>
<sequence>MKTMSYALTTRDIDCLERLQLELELESTYAVGNGQFGPSDAETMLPSSRNMPGHCELPLNTKDSAAELQEAVSSNINNTLNNSFFSIYGGINGIWDKNSSSANSWRNSAKELANRSTTFEDIFRRSFYDEYQSLFSHDENLERYSGFSSLASTDGTGLSERLIEDTLKTAFDLPPQENTPKPVEEHPVRAVQKNQRSAHPSSGKSRKGSKQPPRDEVKEPEANGRKEARAQEKKRPNAWKTNKNAGGTPHGAGSNARSEFTEAGSINNILEASEIWLRHTTGSNMYNKKGLLKKPFPNQDKFSLGVS</sequence>
<feature type="region of interest" description="Disordered" evidence="1">
    <location>
        <begin position="286"/>
        <end position="307"/>
    </location>
</feature>
<dbReference type="VEuPathDB" id="PiroplasmaDB:BBBOND_0304360"/>